<dbReference type="PROSITE" id="PS00924">
    <property type="entry name" value="ASP_GLU_RACEMASE_2"/>
    <property type="match status" value="1"/>
</dbReference>
<evidence type="ECO:0000256" key="2">
    <source>
        <dbReference type="ARBA" id="ARBA00023235"/>
    </source>
</evidence>
<dbReference type="InterPro" id="IPR004380">
    <property type="entry name" value="Asp_race"/>
</dbReference>
<comment type="caution">
    <text evidence="3">The sequence shown here is derived from an EMBL/GenBank/DDBJ whole genome shotgun (WGS) entry which is preliminary data.</text>
</comment>
<dbReference type="EC" id="5.-.-.-" evidence="3"/>
<gene>
    <name evidence="3" type="primary">ygeA_14</name>
    <name evidence="3" type="ORF">SDC9_105297</name>
</gene>
<dbReference type="PANTHER" id="PTHR21198">
    <property type="entry name" value="GLUTAMATE RACEMASE"/>
    <property type="match status" value="1"/>
</dbReference>
<dbReference type="Gene3D" id="3.40.50.1860">
    <property type="match status" value="2"/>
</dbReference>
<comment type="similarity">
    <text evidence="1">Belongs to the aspartate/glutamate racemases family.</text>
</comment>
<evidence type="ECO:0000313" key="3">
    <source>
        <dbReference type="EMBL" id="MPM58466.1"/>
    </source>
</evidence>
<dbReference type="InterPro" id="IPR033134">
    <property type="entry name" value="Asp/Glu_racemase_AS_2"/>
</dbReference>
<name>A0A645B093_9ZZZZ</name>
<proteinExistence type="inferred from homology"/>
<dbReference type="InterPro" id="IPR001920">
    <property type="entry name" value="Asp/Glu_race"/>
</dbReference>
<keyword evidence="2 3" id="KW-0413">Isomerase</keyword>
<dbReference type="PANTHER" id="PTHR21198:SF7">
    <property type="entry name" value="ASPARTATE-GLUTAMATE RACEMASE FAMILY"/>
    <property type="match status" value="1"/>
</dbReference>
<evidence type="ECO:0000256" key="1">
    <source>
        <dbReference type="ARBA" id="ARBA00007847"/>
    </source>
</evidence>
<protein>
    <submittedName>
        <fullName evidence="3">Putative racemase YgeA</fullName>
        <ecNumber evidence="3">5.-.-.-</ecNumber>
    </submittedName>
</protein>
<dbReference type="Pfam" id="PF01177">
    <property type="entry name" value="Asp_Glu_race"/>
    <property type="match status" value="1"/>
</dbReference>
<dbReference type="InterPro" id="IPR018187">
    <property type="entry name" value="Asp/Glu_racemase_AS_1"/>
</dbReference>
<dbReference type="EMBL" id="VSSQ01016777">
    <property type="protein sequence ID" value="MPM58466.1"/>
    <property type="molecule type" value="Genomic_DNA"/>
</dbReference>
<sequence>MEFDEIEKCQSGDDWEKSAEILGDAAEKLEQAGAALILICTNTMHKVYPQISKRVHVPLLHIADAAADQLEKDSRKKVALLGTRYTMTQDFYRSRLDQRGFDVLIPPEADIPLVNSVIFDELCAGQIKESSRQAFSRIIAGLKDRGAEAVILGCTEIGLLIHPEDSVLPVYDTTMIHAQKAAQLALENEIQG</sequence>
<dbReference type="NCBIfam" id="TIGR00035">
    <property type="entry name" value="asp_race"/>
    <property type="match status" value="1"/>
</dbReference>
<dbReference type="PROSITE" id="PS00923">
    <property type="entry name" value="ASP_GLU_RACEMASE_1"/>
    <property type="match status" value="1"/>
</dbReference>
<dbReference type="GO" id="GO:0047661">
    <property type="term" value="F:amino-acid racemase activity"/>
    <property type="evidence" value="ECO:0007669"/>
    <property type="project" value="InterPro"/>
</dbReference>
<dbReference type="SUPFAM" id="SSF53681">
    <property type="entry name" value="Aspartate/glutamate racemase"/>
    <property type="match status" value="2"/>
</dbReference>
<dbReference type="AlphaFoldDB" id="A0A645B093"/>
<reference evidence="3" key="1">
    <citation type="submission" date="2019-08" db="EMBL/GenBank/DDBJ databases">
        <authorList>
            <person name="Kucharzyk K."/>
            <person name="Murdoch R.W."/>
            <person name="Higgins S."/>
            <person name="Loffler F."/>
        </authorList>
    </citation>
    <scope>NUCLEOTIDE SEQUENCE</scope>
</reference>
<accession>A0A645B093</accession>
<dbReference type="InterPro" id="IPR015942">
    <property type="entry name" value="Asp/Glu/hydantoin_racemase"/>
</dbReference>
<organism evidence="3">
    <name type="scientific">bioreactor metagenome</name>
    <dbReference type="NCBI Taxonomy" id="1076179"/>
    <lineage>
        <taxon>unclassified sequences</taxon>
        <taxon>metagenomes</taxon>
        <taxon>ecological metagenomes</taxon>
    </lineage>
</organism>